<dbReference type="HOGENOM" id="CLU_060059_0_0_10"/>
<accession>E6SSX6</accession>
<evidence type="ECO:0000256" key="1">
    <source>
        <dbReference type="SAM" id="Phobius"/>
    </source>
</evidence>
<dbReference type="AlphaFoldDB" id="E6SSX6"/>
<dbReference type="KEGG" id="bhl:Bache_2238"/>
<feature type="transmembrane region" description="Helical" evidence="1">
    <location>
        <begin position="117"/>
        <end position="137"/>
    </location>
</feature>
<keyword evidence="1" id="KW-1133">Transmembrane helix</keyword>
<protein>
    <recommendedName>
        <fullName evidence="4">Transmembrane protein</fullName>
    </recommendedName>
</protein>
<feature type="transmembrane region" description="Helical" evidence="1">
    <location>
        <begin position="12"/>
        <end position="32"/>
    </location>
</feature>
<feature type="transmembrane region" description="Helical" evidence="1">
    <location>
        <begin position="80"/>
        <end position="97"/>
    </location>
</feature>
<feature type="transmembrane region" description="Helical" evidence="1">
    <location>
        <begin position="326"/>
        <end position="347"/>
    </location>
</feature>
<reference evidence="2 3" key="2">
    <citation type="journal article" date="2011" name="Stand. Genomic Sci.">
        <title>Complete genome sequence of Bacteroides helcogenes type strain (P 36-108).</title>
        <authorList>
            <person name="Pati A."/>
            <person name="Gronow S."/>
            <person name="Zeytun A."/>
            <person name="Lapidus A."/>
            <person name="Nolan M."/>
            <person name="Hammon N."/>
            <person name="Deshpande S."/>
            <person name="Cheng J.F."/>
            <person name="Tapia R."/>
            <person name="Han C."/>
            <person name="Goodwin L."/>
            <person name="Pitluck S."/>
            <person name="Liolios K."/>
            <person name="Pagani I."/>
            <person name="Ivanova N."/>
            <person name="Mavromatis K."/>
            <person name="Chen A."/>
            <person name="Palaniappan K."/>
            <person name="Land M."/>
            <person name="Hauser L."/>
            <person name="Chang Y.J."/>
            <person name="Jeffries C.D."/>
            <person name="Detter J.C."/>
            <person name="Brambilla E."/>
            <person name="Rohde M."/>
            <person name="Goker M."/>
            <person name="Woyke T."/>
            <person name="Bristow J."/>
            <person name="Eisen J.A."/>
            <person name="Markowitz V."/>
            <person name="Hugenholtz P."/>
            <person name="Kyrpides N.C."/>
            <person name="Klenk H.P."/>
            <person name="Lucas S."/>
        </authorList>
    </citation>
    <scope>NUCLEOTIDE SEQUENCE [LARGE SCALE GENOMIC DNA]</scope>
    <source>
        <strain evidence="3">ATCC 35417 / DSM 20613 / JCM 6297 / CCUG 15421 / P 36-108</strain>
    </source>
</reference>
<sequence>MNTHNTYISPFFVYILSLITLFVFYILHWSTLYPEMSISLLIFILGTSSVMLLMGIYFYRRKFFIYYPSKSSPEKLIKWTKYYLLANLVEILYSRHIPLLRGLQGEELPDDVNFFGIPMFHILVLSFGAFLSLMIFHKMRSDKGTRRRLFPYFVFSFLAPIIIYGRGILFMTLTGCFFIYLMSLSKIRKKLLFCIFLGMTLLFVFGVLGDIRIGASDSRFVNRKNGVSITVLGEATQEFQDSWIPHEYMWGYIYAISPIGNLQYNINEHDDISPTLNSLFELCSIEMFSETVSKRLVSFEKRQEDLVIPPLNVSTIYARPYLIMGWWGMILIFFYTIVYIIVVFMVISPSSEYFVVSIAIVNVIISYNLFNNMFAYGGYANVILIPLVLNIGSFIKRFKGNVYD</sequence>
<reference key="1">
    <citation type="submission" date="2010-11" db="EMBL/GenBank/DDBJ databases">
        <title>The complete genome of Bacteroides helcogenes P 36-108.</title>
        <authorList>
            <consortium name="US DOE Joint Genome Institute (JGI-PGF)"/>
            <person name="Lucas S."/>
            <person name="Copeland A."/>
            <person name="Lapidus A."/>
            <person name="Bruce D."/>
            <person name="Goodwin L."/>
            <person name="Pitluck S."/>
            <person name="Kyrpides N."/>
            <person name="Mavromatis K."/>
            <person name="Ivanova N."/>
            <person name="Zeytun A."/>
            <person name="Brettin T."/>
            <person name="Detter J.C."/>
            <person name="Tapia R."/>
            <person name="Han C."/>
            <person name="Land M."/>
            <person name="Hauser L."/>
            <person name="Markowitz V."/>
            <person name="Cheng J.-F."/>
            <person name="Hugenholtz P."/>
            <person name="Woyke T."/>
            <person name="Wu D."/>
            <person name="Gronow S."/>
            <person name="Wellnitz S."/>
            <person name="Brambilla E."/>
            <person name="Klenk H.-P."/>
            <person name="Eisen J.A."/>
        </authorList>
    </citation>
    <scope>NUCLEOTIDE SEQUENCE</scope>
    <source>
        <strain>P 36-108</strain>
    </source>
</reference>
<dbReference type="Proteomes" id="UP000008630">
    <property type="component" value="Chromosome"/>
</dbReference>
<evidence type="ECO:0000313" key="3">
    <source>
        <dbReference type="Proteomes" id="UP000008630"/>
    </source>
</evidence>
<gene>
    <name evidence="2" type="ordered locus">Bache_2238</name>
</gene>
<proteinExistence type="predicted"/>
<feature type="transmembrane region" description="Helical" evidence="1">
    <location>
        <begin position="38"/>
        <end position="59"/>
    </location>
</feature>
<evidence type="ECO:0008006" key="4">
    <source>
        <dbReference type="Google" id="ProtNLM"/>
    </source>
</evidence>
<organism evidence="2 3">
    <name type="scientific">Bacteroides helcogenes (strain ATCC 35417 / DSM 20613 / JCM 6297 / CCUG 15421 / P 36-108)</name>
    <dbReference type="NCBI Taxonomy" id="693979"/>
    <lineage>
        <taxon>Bacteria</taxon>
        <taxon>Pseudomonadati</taxon>
        <taxon>Bacteroidota</taxon>
        <taxon>Bacteroidia</taxon>
        <taxon>Bacteroidales</taxon>
        <taxon>Bacteroidaceae</taxon>
        <taxon>Bacteroides</taxon>
    </lineage>
</organism>
<dbReference type="STRING" id="693979.Bache_2238"/>
<keyword evidence="1" id="KW-0472">Membrane</keyword>
<dbReference type="EMBL" id="CP002352">
    <property type="protein sequence ID" value="ADV44207.1"/>
    <property type="molecule type" value="Genomic_DNA"/>
</dbReference>
<evidence type="ECO:0000313" key="2">
    <source>
        <dbReference type="EMBL" id="ADV44207.1"/>
    </source>
</evidence>
<feature type="transmembrane region" description="Helical" evidence="1">
    <location>
        <begin position="149"/>
        <end position="181"/>
    </location>
</feature>
<keyword evidence="1" id="KW-0812">Transmembrane</keyword>
<dbReference type="eggNOG" id="ENOG5032CZI">
    <property type="taxonomic scope" value="Bacteria"/>
</dbReference>
<feature type="transmembrane region" description="Helical" evidence="1">
    <location>
        <begin position="187"/>
        <end position="209"/>
    </location>
</feature>
<feature type="transmembrane region" description="Helical" evidence="1">
    <location>
        <begin position="377"/>
        <end position="395"/>
    </location>
</feature>
<name>E6SSX6_BACT6</name>
<keyword evidence="3" id="KW-1185">Reference proteome</keyword>